<protein>
    <recommendedName>
        <fullName evidence="5">MYND-type domain-containing protein</fullName>
    </recommendedName>
</protein>
<dbReference type="Pfam" id="PF01753">
    <property type="entry name" value="zf-MYND"/>
    <property type="match status" value="1"/>
</dbReference>
<keyword evidence="7" id="KW-1185">Reference proteome</keyword>
<accession>A0AAD7C596</accession>
<evidence type="ECO:0000256" key="1">
    <source>
        <dbReference type="ARBA" id="ARBA00022723"/>
    </source>
</evidence>
<dbReference type="InterPro" id="IPR002893">
    <property type="entry name" value="Znf_MYND"/>
</dbReference>
<feature type="domain" description="MYND-type" evidence="5">
    <location>
        <begin position="645"/>
        <end position="683"/>
    </location>
</feature>
<comment type="caution">
    <text evidence="6">The sequence shown here is derived from an EMBL/GenBank/DDBJ whole genome shotgun (WGS) entry which is preliminary data.</text>
</comment>
<dbReference type="AlphaFoldDB" id="A0AAD7C596"/>
<dbReference type="SUPFAM" id="SSF144232">
    <property type="entry name" value="HIT/MYND zinc finger-like"/>
    <property type="match status" value="1"/>
</dbReference>
<evidence type="ECO:0000256" key="3">
    <source>
        <dbReference type="ARBA" id="ARBA00022833"/>
    </source>
</evidence>
<organism evidence="6 7">
    <name type="scientific">Roridomyces roridus</name>
    <dbReference type="NCBI Taxonomy" id="1738132"/>
    <lineage>
        <taxon>Eukaryota</taxon>
        <taxon>Fungi</taxon>
        <taxon>Dikarya</taxon>
        <taxon>Basidiomycota</taxon>
        <taxon>Agaricomycotina</taxon>
        <taxon>Agaricomycetes</taxon>
        <taxon>Agaricomycetidae</taxon>
        <taxon>Agaricales</taxon>
        <taxon>Marasmiineae</taxon>
        <taxon>Mycenaceae</taxon>
        <taxon>Roridomyces</taxon>
    </lineage>
</organism>
<dbReference type="PROSITE" id="PS50865">
    <property type="entry name" value="ZF_MYND_2"/>
    <property type="match status" value="1"/>
</dbReference>
<dbReference type="GO" id="GO:0008270">
    <property type="term" value="F:zinc ion binding"/>
    <property type="evidence" value="ECO:0007669"/>
    <property type="project" value="UniProtKB-KW"/>
</dbReference>
<dbReference type="Gene3D" id="6.10.140.2220">
    <property type="match status" value="1"/>
</dbReference>
<keyword evidence="2 4" id="KW-0863">Zinc-finger</keyword>
<evidence type="ECO:0000259" key="5">
    <source>
        <dbReference type="PROSITE" id="PS50865"/>
    </source>
</evidence>
<gene>
    <name evidence="6" type="ORF">FB45DRAFT_397026</name>
</gene>
<evidence type="ECO:0000256" key="4">
    <source>
        <dbReference type="PROSITE-ProRule" id="PRU00134"/>
    </source>
</evidence>
<evidence type="ECO:0000313" key="7">
    <source>
        <dbReference type="Proteomes" id="UP001221142"/>
    </source>
</evidence>
<evidence type="ECO:0000256" key="2">
    <source>
        <dbReference type="ARBA" id="ARBA00022771"/>
    </source>
</evidence>
<sequence>MPKKNKSRTGSALPTFVQLLSMARSEDDPEKMVRDISRLLGVPDVCTARGLKECHHAFATVSSKLDELYLQTRQDRWDRASADRLAAFIIFTCGRIAEDQVLRNRIFSETQFLERAAALFSSPHFFAGKIVIKTLSDITAHNDHAILRKIMHIAPTILDYAEANGAQIGVECMEEVVFILVYSTLPVYANANPDPELVTLAPITRILDFSLANLTSKSLKYLTFFCFMTTTRFPTVFLAKFNLINFLVAATRAQDFQTRCFAQFSLIGIYSGTAWRELKPGKFQPERFQQLHGSTSIYAQSVQGMVELSSLVQNFDKNSSQSHSRLGHALSDFMQGNPRMVRGFLELPATGLDLSTILESCAAALRRDGSTRAMVAADILHVELLLWRDKAKAYTFARSCIERHPSVAYFYYAVTALPDTIVPPGSATYFAEKGLRCRPISDFIRRELLGWVAVFSHETVTAMLCGGGRLNVEHIRKILILVEQGLLHASSFLEMTPLDDPRAAEMSAISSLFNLMCTGDLLTPTELATMQARFSSACKTARDDIAFRLTKEWSALELIFDRMPAAWECWGSIVSRTEEPTEGPRHRKETHLEFRVSTADPNGDQFLSWLQELHKATPEGIESEIRGVDDPVFCSRYGEAGLHRCSACNAPNAALKHCSGCQRARYCNNTCQKSHWKVHRDACQAK</sequence>
<name>A0AAD7C596_9AGAR</name>
<keyword evidence="1" id="KW-0479">Metal-binding</keyword>
<dbReference type="Proteomes" id="UP001221142">
    <property type="component" value="Unassembled WGS sequence"/>
</dbReference>
<dbReference type="EMBL" id="JARKIF010000005">
    <property type="protein sequence ID" value="KAJ7638185.1"/>
    <property type="molecule type" value="Genomic_DNA"/>
</dbReference>
<keyword evidence="3" id="KW-0862">Zinc</keyword>
<reference evidence="6" key="1">
    <citation type="submission" date="2023-03" db="EMBL/GenBank/DDBJ databases">
        <title>Massive genome expansion in bonnet fungi (Mycena s.s.) driven by repeated elements and novel gene families across ecological guilds.</title>
        <authorList>
            <consortium name="Lawrence Berkeley National Laboratory"/>
            <person name="Harder C.B."/>
            <person name="Miyauchi S."/>
            <person name="Viragh M."/>
            <person name="Kuo A."/>
            <person name="Thoen E."/>
            <person name="Andreopoulos B."/>
            <person name="Lu D."/>
            <person name="Skrede I."/>
            <person name="Drula E."/>
            <person name="Henrissat B."/>
            <person name="Morin E."/>
            <person name="Kohler A."/>
            <person name="Barry K."/>
            <person name="LaButti K."/>
            <person name="Morin E."/>
            <person name="Salamov A."/>
            <person name="Lipzen A."/>
            <person name="Mereny Z."/>
            <person name="Hegedus B."/>
            <person name="Baldrian P."/>
            <person name="Stursova M."/>
            <person name="Weitz H."/>
            <person name="Taylor A."/>
            <person name="Grigoriev I.V."/>
            <person name="Nagy L.G."/>
            <person name="Martin F."/>
            <person name="Kauserud H."/>
        </authorList>
    </citation>
    <scope>NUCLEOTIDE SEQUENCE</scope>
    <source>
        <strain evidence="6">9284</strain>
    </source>
</reference>
<proteinExistence type="predicted"/>
<evidence type="ECO:0000313" key="6">
    <source>
        <dbReference type="EMBL" id="KAJ7638185.1"/>
    </source>
</evidence>